<evidence type="ECO:0000313" key="3">
    <source>
        <dbReference type="EMBL" id="KAK6133029.1"/>
    </source>
</evidence>
<name>A0ABR0VCW7_REHGL</name>
<dbReference type="PANTHER" id="PTHR15092">
    <property type="entry name" value="POLY A -SPECIFIC RIBONUCLEASE/TARGET OF EGR1, MEMBER 1"/>
    <property type="match status" value="1"/>
</dbReference>
<dbReference type="PANTHER" id="PTHR15092:SF22">
    <property type="entry name" value="POLY(A)-SPECIFIC RIBONUCLEASE PNLDC1"/>
    <property type="match status" value="1"/>
</dbReference>
<organism evidence="3 4">
    <name type="scientific">Rehmannia glutinosa</name>
    <name type="common">Chinese foxglove</name>
    <dbReference type="NCBI Taxonomy" id="99300"/>
    <lineage>
        <taxon>Eukaryota</taxon>
        <taxon>Viridiplantae</taxon>
        <taxon>Streptophyta</taxon>
        <taxon>Embryophyta</taxon>
        <taxon>Tracheophyta</taxon>
        <taxon>Spermatophyta</taxon>
        <taxon>Magnoliopsida</taxon>
        <taxon>eudicotyledons</taxon>
        <taxon>Gunneridae</taxon>
        <taxon>Pentapetalae</taxon>
        <taxon>asterids</taxon>
        <taxon>lamiids</taxon>
        <taxon>Lamiales</taxon>
        <taxon>Orobanchaceae</taxon>
        <taxon>Rehmannieae</taxon>
        <taxon>Rehmannia</taxon>
    </lineage>
</organism>
<comment type="similarity">
    <text evidence="2">Belongs to the CAF1 family.</text>
</comment>
<evidence type="ECO:0000313" key="4">
    <source>
        <dbReference type="Proteomes" id="UP001318860"/>
    </source>
</evidence>
<accession>A0ABR0VCW7</accession>
<protein>
    <submittedName>
        <fullName evidence="3">Uncharacterized protein</fullName>
    </submittedName>
</protein>
<dbReference type="Gene3D" id="3.30.420.10">
    <property type="entry name" value="Ribonuclease H-like superfamily/Ribonuclease H"/>
    <property type="match status" value="2"/>
</dbReference>
<proteinExistence type="inferred from homology"/>
<dbReference type="SUPFAM" id="SSF53098">
    <property type="entry name" value="Ribonuclease H-like"/>
    <property type="match status" value="1"/>
</dbReference>
<dbReference type="InterPro" id="IPR036397">
    <property type="entry name" value="RNaseH_sf"/>
</dbReference>
<dbReference type="InterPro" id="IPR051181">
    <property type="entry name" value="CAF1_poly(A)_ribonucleases"/>
</dbReference>
<dbReference type="Pfam" id="PF04857">
    <property type="entry name" value="CAF1"/>
    <property type="match status" value="1"/>
</dbReference>
<sequence>MKRNYLVRVLTRARTRTQTSPFARSLCSSTSPPSGADVALKNVTKTNFEPALAELRRHIREADFVSIDLEMTGVTSAPWRESFEFDRLDIQYLKIKDSAEKFAVVQFGVCPFRWDSHSHSFVAHPHNFYIFPRQELPGDGSSNEFLCQTSSLEFLAKYQFDFNACIYEGISYLSRSQEDEALRRLDSVYKDEFSESFSYLRNGTQLVRMADILFAERMKNIVSVWRAGLLRESRGAEFQGCLNDMNQKFQSTFFQMRPALVVNGSSSRQLRLIKMVTEKHFKDLTYVHVTGETSSPQPLIVYTDSTTDRDLLVREVKACQRVEAEKKIKAAIGFRHVIDLLSSERKLIVGHNCFLDLAHVYSKFVGPLPLTAEEFVSSLQTYFPHIIDTKVLLNLDDVLFSIMRKGSTSLSKAFSLLCPPIAPYGTSNGLADKPRVKVEVEVDDQRFSNWNSGSKHEAGYDAFMTGCVFSQACLHLGIDFNSHAPLLNLLHNEKLQKYINYLYLSWVNGDLIDLRTGKSATESLGSTSVKRRKFVFSNMILLWGLLPNLKARDIRDCFCKVFGTSSITSIYHLDDTSAFVQFSKPELVSDFLELKDKLKRDNDPISVLHPLSKILEGGRVRAGSYEMYKEICSSSLSEMLFADQAEAVGINWKAIEVEKQEGNNFGKECDINAFSVCQDEKKTTPGSGMDDSESSCGFPTDELLDSLYSSEAQACFSCIGRIATNSIDATGKM</sequence>
<evidence type="ECO:0000256" key="1">
    <source>
        <dbReference type="ARBA" id="ARBA00001968"/>
    </source>
</evidence>
<dbReference type="Proteomes" id="UP001318860">
    <property type="component" value="Unassembled WGS sequence"/>
</dbReference>
<dbReference type="InterPro" id="IPR012337">
    <property type="entry name" value="RNaseH-like_sf"/>
</dbReference>
<dbReference type="EMBL" id="JABTTQ020001231">
    <property type="protein sequence ID" value="KAK6133029.1"/>
    <property type="molecule type" value="Genomic_DNA"/>
</dbReference>
<keyword evidence="4" id="KW-1185">Reference proteome</keyword>
<comment type="caution">
    <text evidence="3">The sequence shown here is derived from an EMBL/GenBank/DDBJ whole genome shotgun (WGS) entry which is preliminary data.</text>
</comment>
<dbReference type="InterPro" id="IPR006941">
    <property type="entry name" value="RNase_CAF1"/>
</dbReference>
<evidence type="ECO:0000256" key="2">
    <source>
        <dbReference type="ARBA" id="ARBA00008372"/>
    </source>
</evidence>
<gene>
    <name evidence="3" type="ORF">DH2020_033239</name>
</gene>
<reference evidence="3 4" key="1">
    <citation type="journal article" date="2021" name="Comput. Struct. Biotechnol. J.">
        <title>De novo genome assembly of the potent medicinal plant Rehmannia glutinosa using nanopore technology.</title>
        <authorList>
            <person name="Ma L."/>
            <person name="Dong C."/>
            <person name="Song C."/>
            <person name="Wang X."/>
            <person name="Zheng X."/>
            <person name="Niu Y."/>
            <person name="Chen S."/>
            <person name="Feng W."/>
        </authorList>
    </citation>
    <scope>NUCLEOTIDE SEQUENCE [LARGE SCALE GENOMIC DNA]</scope>
    <source>
        <strain evidence="3">DH-2019</strain>
    </source>
</reference>
<comment type="cofactor">
    <cofactor evidence="1">
        <name>a divalent metal cation</name>
        <dbReference type="ChEBI" id="CHEBI:60240"/>
    </cofactor>
</comment>